<comment type="caution">
    <text evidence="1">The sequence shown here is derived from an EMBL/GenBank/DDBJ whole genome shotgun (WGS) entry which is preliminary data.</text>
</comment>
<keyword evidence="2" id="KW-1185">Reference proteome</keyword>
<name>A0A846XN65_9NOCA</name>
<protein>
    <submittedName>
        <fullName evidence="1">Uncharacterized protein</fullName>
    </submittedName>
</protein>
<reference evidence="1 2" key="1">
    <citation type="submission" date="2020-04" db="EMBL/GenBank/DDBJ databases">
        <title>MicrobeNet Type strains.</title>
        <authorList>
            <person name="Nicholson A.C."/>
        </authorList>
    </citation>
    <scope>NUCLEOTIDE SEQUENCE [LARGE SCALE GENOMIC DNA]</scope>
    <source>
        <strain evidence="1 2">DSM 45078</strain>
    </source>
</reference>
<dbReference type="AlphaFoldDB" id="A0A846XN65"/>
<gene>
    <name evidence="1" type="ORF">HGA13_30840</name>
</gene>
<evidence type="ECO:0000313" key="1">
    <source>
        <dbReference type="EMBL" id="NKY37432.1"/>
    </source>
</evidence>
<dbReference type="EMBL" id="JAAXOO010000009">
    <property type="protein sequence ID" value="NKY37432.1"/>
    <property type="molecule type" value="Genomic_DNA"/>
</dbReference>
<sequence length="145" mass="15704">MDRIPKWEQLHFRATGEEAGRLSDLLRETANAMDELGEITVSDMTFHTVLTDIGEFTPIVDVYYTLYNDVDVVGPIPAGSNVVYHASQAQPAGADSAGTVGLLKKFADETVGCLGAVSIENVVFKPTVDDIDVGRSVTVYYTTTE</sequence>
<dbReference type="RefSeq" id="WP_157112859.1">
    <property type="nucleotide sequence ID" value="NZ_JAAXOO010000009.1"/>
</dbReference>
<dbReference type="Proteomes" id="UP000565715">
    <property type="component" value="Unassembled WGS sequence"/>
</dbReference>
<proteinExistence type="predicted"/>
<organism evidence="1 2">
    <name type="scientific">Nocardia speluncae</name>
    <dbReference type="NCBI Taxonomy" id="419477"/>
    <lineage>
        <taxon>Bacteria</taxon>
        <taxon>Bacillati</taxon>
        <taxon>Actinomycetota</taxon>
        <taxon>Actinomycetes</taxon>
        <taxon>Mycobacteriales</taxon>
        <taxon>Nocardiaceae</taxon>
        <taxon>Nocardia</taxon>
    </lineage>
</organism>
<evidence type="ECO:0000313" key="2">
    <source>
        <dbReference type="Proteomes" id="UP000565715"/>
    </source>
</evidence>
<accession>A0A846XN65</accession>